<comment type="caution">
    <text evidence="1">The sequence shown here is derived from an EMBL/GenBank/DDBJ whole genome shotgun (WGS) entry which is preliminary data.</text>
</comment>
<protein>
    <submittedName>
        <fullName evidence="1">Uncharacterized protein</fullName>
    </submittedName>
</protein>
<proteinExistence type="predicted"/>
<evidence type="ECO:0000313" key="1">
    <source>
        <dbReference type="EMBL" id="KAF1304281.1"/>
    </source>
</evidence>
<dbReference type="RefSeq" id="WP_161901836.1">
    <property type="nucleotide sequence ID" value="NZ_MAEL01000034.1"/>
</dbReference>
<evidence type="ECO:0000313" key="2">
    <source>
        <dbReference type="Proteomes" id="UP000782705"/>
    </source>
</evidence>
<organism evidence="1 2">
    <name type="scientific">Candidatus Enterococcus willemsii</name>
    <dbReference type="NCBI Taxonomy" id="1857215"/>
    <lineage>
        <taxon>Bacteria</taxon>
        <taxon>Bacillati</taxon>
        <taxon>Bacillota</taxon>
        <taxon>Bacilli</taxon>
        <taxon>Lactobacillales</taxon>
        <taxon>Enterococcaceae</taxon>
        <taxon>Enterococcus</taxon>
    </lineage>
</organism>
<dbReference type="Proteomes" id="UP000782705">
    <property type="component" value="Unassembled WGS sequence"/>
</dbReference>
<name>A0ABQ6Z070_9ENTE</name>
<keyword evidence="2" id="KW-1185">Reference proteome</keyword>
<accession>A0ABQ6Z070</accession>
<sequence length="79" mass="9263">MNQSEGYFVWLEPQHTYVKATKNLEVIQPIEELRLSEVNTEAVATILQLIWCKKTGWMNHQIGAHREQDKQIAKELGIW</sequence>
<gene>
    <name evidence="1" type="ORF">BAU17_12760</name>
</gene>
<reference evidence="1 2" key="1">
    <citation type="submission" date="2016-06" db="EMBL/GenBank/DDBJ databases">
        <title>Four novel species of enterococci isolated from chicken manure.</title>
        <authorList>
            <person name="Van Tyne D."/>
        </authorList>
    </citation>
    <scope>NUCLEOTIDE SEQUENCE [LARGE SCALE GENOMIC DNA]</scope>
    <source>
        <strain evidence="1 2">CU12B</strain>
    </source>
</reference>
<dbReference type="EMBL" id="MAEL01000034">
    <property type="protein sequence ID" value="KAF1304281.1"/>
    <property type="molecule type" value="Genomic_DNA"/>
</dbReference>